<dbReference type="AlphaFoldDB" id="A0A023B007"/>
<dbReference type="VEuPathDB" id="CryptoDB:GNI_143940"/>
<dbReference type="GeneID" id="22915100"/>
<proteinExistence type="predicted"/>
<dbReference type="EMBL" id="AFNH02001064">
    <property type="protein sequence ID" value="EZG44770.1"/>
    <property type="molecule type" value="Genomic_DNA"/>
</dbReference>
<evidence type="ECO:0000313" key="1">
    <source>
        <dbReference type="EMBL" id="EZG44770.1"/>
    </source>
</evidence>
<dbReference type="RefSeq" id="XP_011134123.1">
    <property type="nucleotide sequence ID" value="XM_011135821.1"/>
</dbReference>
<keyword evidence="2" id="KW-1185">Reference proteome</keyword>
<organism evidence="1 2">
    <name type="scientific">Gregarina niphandrodes</name>
    <name type="common">Septate eugregarine</name>
    <dbReference type="NCBI Taxonomy" id="110365"/>
    <lineage>
        <taxon>Eukaryota</taxon>
        <taxon>Sar</taxon>
        <taxon>Alveolata</taxon>
        <taxon>Apicomplexa</taxon>
        <taxon>Conoidasida</taxon>
        <taxon>Gregarinasina</taxon>
        <taxon>Eugregarinorida</taxon>
        <taxon>Gregarinidae</taxon>
        <taxon>Gregarina</taxon>
    </lineage>
</organism>
<protein>
    <submittedName>
        <fullName evidence="1">Uncharacterized protein</fullName>
    </submittedName>
</protein>
<gene>
    <name evidence="1" type="ORF">GNI_143940</name>
</gene>
<reference evidence="1" key="1">
    <citation type="submission" date="2013-12" db="EMBL/GenBank/DDBJ databases">
        <authorList>
            <person name="Omoto C.K."/>
            <person name="Sibley D."/>
            <person name="Venepally P."/>
            <person name="Hadjithomas M."/>
            <person name="Karamycheva S."/>
            <person name="Brunk B."/>
            <person name="Roos D."/>
            <person name="Caler E."/>
            <person name="Lorenzi H."/>
        </authorList>
    </citation>
    <scope>NUCLEOTIDE SEQUENCE</scope>
</reference>
<accession>A0A023B007</accession>
<dbReference type="Proteomes" id="UP000019763">
    <property type="component" value="Unassembled WGS sequence"/>
</dbReference>
<evidence type="ECO:0000313" key="2">
    <source>
        <dbReference type="Proteomes" id="UP000019763"/>
    </source>
</evidence>
<sequence length="228" mass="25035">MNRHSALMYNCTRHSSSATVHHTHTLPDALAQWSAEDLKHVQQLILDVRDDTPNYNDPYLDLLQDAAPHRKHAPKATTGIMQQTVITQHSPRTKRPRTTSTGNGVVAKVSVAGADVTTMVGAGVAPHGIRGGVVAMTEKAMDGGAQKRRKLLNNEVDRIKSLEAENGQLDFSVAAFVEPQRVLIRGCYQVAEQKLVHFANNKIQRVSRSTQPVWALALQNIEAITPQT</sequence>
<name>A0A023B007_GRENI</name>
<comment type="caution">
    <text evidence="1">The sequence shown here is derived from an EMBL/GenBank/DDBJ whole genome shotgun (WGS) entry which is preliminary data.</text>
</comment>